<feature type="transmembrane region" description="Helical" evidence="9">
    <location>
        <begin position="270"/>
        <end position="295"/>
    </location>
</feature>
<comment type="subcellular location">
    <subcellularLocation>
        <location evidence="1 8">Cell membrane</location>
        <topology evidence="1 8">Multi-pass membrane protein</topology>
    </subcellularLocation>
</comment>
<sequence>MDITRKTKETKKSKSIWESLFKLSENNTDVKTEVLAGFTTFVTVAYALLVIPNILKISGMNAAGLKGDAAASLSIINDPIVGSAFASTCIASAIGTFIMAFHANLPFVLAPGIGLTAFFSYSVCLTLGYTWQQALAAVFISGTIFILITLTSIREKIVESLPNNLKLAITGGIGLFISLIGLKSGNVIVANSGTLVSFGSFTNPSTILTVIGIIIMGILMARKVKASMLIGIVLTTLIGIPMGITKISGVKLFYIPPVGKTFMAFDFKGLLAHGGTGVIGAITSILMVVITFSLVDLFDSIGTLVGTAQKSGMIEKDGKVKNMRKALFSDAVATTLGAMFGTTTLATVVESTAGISEGGRTGLTTFVVGILFAISIFFGGLVGVVPAEATSPALIIVGVLMLGAVKDIDFDDFTEALPAFFTIAIMPFSYSIANGVAAGMIFYPIMKIVTGRHKEVHPIMYIMASLFVIRFIMLPQ</sequence>
<keyword evidence="4 8" id="KW-1003">Cell membrane</keyword>
<organism evidence="10 11">
    <name type="scientific">Clostridium aestuarii</name>
    <dbReference type="NCBI Taxonomy" id="338193"/>
    <lineage>
        <taxon>Bacteria</taxon>
        <taxon>Bacillati</taxon>
        <taxon>Bacillota</taxon>
        <taxon>Clostridia</taxon>
        <taxon>Eubacteriales</taxon>
        <taxon>Clostridiaceae</taxon>
        <taxon>Clostridium</taxon>
    </lineage>
</organism>
<keyword evidence="7 8" id="KW-0472">Membrane</keyword>
<evidence type="ECO:0000313" key="10">
    <source>
        <dbReference type="EMBL" id="MCY6484216.1"/>
    </source>
</evidence>
<evidence type="ECO:0000256" key="4">
    <source>
        <dbReference type="ARBA" id="ARBA00022475"/>
    </source>
</evidence>
<protein>
    <submittedName>
        <fullName evidence="10">NCS2 family permease</fullName>
    </submittedName>
</protein>
<dbReference type="InterPro" id="IPR006043">
    <property type="entry name" value="NCS2"/>
</dbReference>
<dbReference type="EMBL" id="JAPQER010000002">
    <property type="protein sequence ID" value="MCY6484216.1"/>
    <property type="molecule type" value="Genomic_DNA"/>
</dbReference>
<evidence type="ECO:0000256" key="2">
    <source>
        <dbReference type="ARBA" id="ARBA00005697"/>
    </source>
</evidence>
<evidence type="ECO:0000256" key="6">
    <source>
        <dbReference type="ARBA" id="ARBA00022989"/>
    </source>
</evidence>
<proteinExistence type="inferred from homology"/>
<feature type="transmembrane region" description="Helical" evidence="9">
    <location>
        <begin position="134"/>
        <end position="153"/>
    </location>
</feature>
<feature type="transmembrane region" description="Helical" evidence="9">
    <location>
        <begin position="34"/>
        <end position="55"/>
    </location>
</feature>
<evidence type="ECO:0000256" key="3">
    <source>
        <dbReference type="ARBA" id="ARBA00022448"/>
    </source>
</evidence>
<feature type="transmembrane region" description="Helical" evidence="9">
    <location>
        <begin position="202"/>
        <end position="221"/>
    </location>
</feature>
<reference evidence="10" key="1">
    <citation type="submission" date="2022-12" db="EMBL/GenBank/DDBJ databases">
        <authorList>
            <person name="Wang J."/>
        </authorList>
    </citation>
    <scope>NUCLEOTIDE SEQUENCE</scope>
    <source>
        <strain evidence="10">HY-45-18</strain>
    </source>
</reference>
<keyword evidence="5 8" id="KW-0812">Transmembrane</keyword>
<dbReference type="Pfam" id="PF00860">
    <property type="entry name" value="Xan_ur_permease"/>
    <property type="match status" value="1"/>
</dbReference>
<feature type="transmembrane region" description="Helical" evidence="9">
    <location>
        <begin position="389"/>
        <end position="405"/>
    </location>
</feature>
<accession>A0ABT4CZ11</accession>
<dbReference type="RefSeq" id="WP_268040487.1">
    <property type="nucleotide sequence ID" value="NZ_JAPQER010000002.1"/>
</dbReference>
<dbReference type="PIRSF" id="PIRSF005353">
    <property type="entry name" value="PbuG"/>
    <property type="match status" value="1"/>
</dbReference>
<evidence type="ECO:0000313" key="11">
    <source>
        <dbReference type="Proteomes" id="UP001078443"/>
    </source>
</evidence>
<feature type="transmembrane region" description="Helical" evidence="9">
    <location>
        <begin position="165"/>
        <end position="182"/>
    </location>
</feature>
<feature type="transmembrane region" description="Helical" evidence="9">
    <location>
        <begin position="361"/>
        <end position="382"/>
    </location>
</feature>
<feature type="transmembrane region" description="Helical" evidence="9">
    <location>
        <begin position="326"/>
        <end position="349"/>
    </location>
</feature>
<evidence type="ECO:0000256" key="1">
    <source>
        <dbReference type="ARBA" id="ARBA00004651"/>
    </source>
</evidence>
<keyword evidence="6 8" id="KW-1133">Transmembrane helix</keyword>
<feature type="transmembrane region" description="Helical" evidence="9">
    <location>
        <begin position="417"/>
        <end position="443"/>
    </location>
</feature>
<gene>
    <name evidence="10" type="ORF">OW763_07585</name>
</gene>
<evidence type="ECO:0000256" key="9">
    <source>
        <dbReference type="SAM" id="Phobius"/>
    </source>
</evidence>
<dbReference type="Proteomes" id="UP001078443">
    <property type="component" value="Unassembled WGS sequence"/>
</dbReference>
<evidence type="ECO:0000256" key="5">
    <source>
        <dbReference type="ARBA" id="ARBA00022692"/>
    </source>
</evidence>
<dbReference type="PANTHER" id="PTHR43337">
    <property type="entry name" value="XANTHINE/URACIL PERMEASE C887.17-RELATED"/>
    <property type="match status" value="1"/>
</dbReference>
<dbReference type="PANTHER" id="PTHR43337:SF1">
    <property type="entry name" value="XANTHINE_URACIL PERMEASE C887.17-RELATED"/>
    <property type="match status" value="1"/>
</dbReference>
<keyword evidence="3 8" id="KW-0813">Transport</keyword>
<feature type="transmembrane region" description="Helical" evidence="9">
    <location>
        <begin position="228"/>
        <end position="250"/>
    </location>
</feature>
<evidence type="ECO:0000256" key="7">
    <source>
        <dbReference type="ARBA" id="ARBA00023136"/>
    </source>
</evidence>
<evidence type="ECO:0000256" key="8">
    <source>
        <dbReference type="PIRNR" id="PIRNR005353"/>
    </source>
</evidence>
<name>A0ABT4CZ11_9CLOT</name>
<comment type="caution">
    <text evidence="10">The sequence shown here is derived from an EMBL/GenBank/DDBJ whole genome shotgun (WGS) entry which is preliminary data.</text>
</comment>
<comment type="similarity">
    <text evidence="2 8">Belongs to the nucleobase:cation symporter-2 (NCS2) (TC 2.A.40) family. Azg-like subfamily.</text>
</comment>
<dbReference type="InterPro" id="IPR045018">
    <property type="entry name" value="Azg-like"/>
</dbReference>
<keyword evidence="11" id="KW-1185">Reference proteome</keyword>
<feature type="transmembrane region" description="Helical" evidence="9">
    <location>
        <begin position="108"/>
        <end position="128"/>
    </location>
</feature>
<dbReference type="InterPro" id="IPR026033">
    <property type="entry name" value="Azg-like_bact_archaea"/>
</dbReference>
<feature type="transmembrane region" description="Helical" evidence="9">
    <location>
        <begin position="455"/>
        <end position="473"/>
    </location>
</feature>
<feature type="transmembrane region" description="Helical" evidence="9">
    <location>
        <begin position="80"/>
        <end position="101"/>
    </location>
</feature>